<evidence type="ECO:0000313" key="2">
    <source>
        <dbReference type="EMBL" id="TGN15634.1"/>
    </source>
</evidence>
<dbReference type="SUPFAM" id="SSF88723">
    <property type="entry name" value="PIN domain-like"/>
    <property type="match status" value="1"/>
</dbReference>
<name>A0A6H3NZ37_9LEPT</name>
<protein>
    <submittedName>
        <fullName evidence="2">Type II toxin-antitoxin system VapC family toxin</fullName>
    </submittedName>
</protein>
<comment type="caution">
    <text evidence="2">The sequence shown here is derived from an EMBL/GenBank/DDBJ whole genome shotgun (WGS) entry which is preliminary data.</text>
</comment>
<sequence length="132" mass="15485">MNYLIDTHCILWCISDPEKLSKNVLKIIENSSNRIIVSSISLWEIALKIRLKKLEISGFKEENIPELLTKMNIEIMDFSGDEAILFSKFELLDHKDPFDLFLIYLSIKRNYTLISRDSVISKMKLKGFKTIW</sequence>
<dbReference type="AlphaFoldDB" id="A0A6H3NZ37"/>
<evidence type="ECO:0000259" key="1">
    <source>
        <dbReference type="Pfam" id="PF01850"/>
    </source>
</evidence>
<dbReference type="EMBL" id="RQHU01000005">
    <property type="protein sequence ID" value="TGN15634.1"/>
    <property type="molecule type" value="Genomic_DNA"/>
</dbReference>
<dbReference type="InterPro" id="IPR029060">
    <property type="entry name" value="PIN-like_dom_sf"/>
</dbReference>
<dbReference type="InterPro" id="IPR002716">
    <property type="entry name" value="PIN_dom"/>
</dbReference>
<proteinExistence type="predicted"/>
<dbReference type="PANTHER" id="PTHR36173:SF2">
    <property type="entry name" value="RIBONUCLEASE VAPC16"/>
    <property type="match status" value="1"/>
</dbReference>
<dbReference type="RefSeq" id="WP_135745293.1">
    <property type="nucleotide sequence ID" value="NZ_JAIZBI010000001.1"/>
</dbReference>
<gene>
    <name evidence="2" type="ORF">EHR08_04925</name>
</gene>
<organism evidence="2 3">
    <name type="scientific">Leptospira bandrabouensis</name>
    <dbReference type="NCBI Taxonomy" id="2484903"/>
    <lineage>
        <taxon>Bacteria</taxon>
        <taxon>Pseudomonadati</taxon>
        <taxon>Spirochaetota</taxon>
        <taxon>Spirochaetia</taxon>
        <taxon>Leptospirales</taxon>
        <taxon>Leptospiraceae</taxon>
        <taxon>Leptospira</taxon>
    </lineage>
</organism>
<dbReference type="InterPro" id="IPR041705">
    <property type="entry name" value="PIN_Sll0205"/>
</dbReference>
<dbReference type="Proteomes" id="UP000297649">
    <property type="component" value="Unassembled WGS sequence"/>
</dbReference>
<dbReference type="OrthoDB" id="9798990at2"/>
<evidence type="ECO:0000313" key="3">
    <source>
        <dbReference type="Proteomes" id="UP000297649"/>
    </source>
</evidence>
<dbReference type="PANTHER" id="PTHR36173">
    <property type="entry name" value="RIBONUCLEASE VAPC16-RELATED"/>
    <property type="match status" value="1"/>
</dbReference>
<dbReference type="InterPro" id="IPR052919">
    <property type="entry name" value="TA_system_RNase"/>
</dbReference>
<feature type="domain" description="PIN" evidence="1">
    <location>
        <begin position="3"/>
        <end position="123"/>
    </location>
</feature>
<reference evidence="2" key="1">
    <citation type="journal article" date="2019" name="PLoS Negl. Trop. Dis.">
        <title>Revisiting the worldwide diversity of Leptospira species in the environment.</title>
        <authorList>
            <person name="Vincent A.T."/>
            <person name="Schiettekatte O."/>
            <person name="Bourhy P."/>
            <person name="Veyrier F.J."/>
            <person name="Picardeau M."/>
        </authorList>
    </citation>
    <scope>NUCLEOTIDE SEQUENCE [LARGE SCALE GENOMIC DNA]</scope>
    <source>
        <strain evidence="2">201601109</strain>
    </source>
</reference>
<dbReference type="Gene3D" id="3.40.50.1010">
    <property type="entry name" value="5'-nuclease"/>
    <property type="match status" value="1"/>
</dbReference>
<keyword evidence="3" id="KW-1185">Reference proteome</keyword>
<dbReference type="CDD" id="cd09872">
    <property type="entry name" value="PIN_Sll0205-like"/>
    <property type="match status" value="1"/>
</dbReference>
<accession>A0A6H3NZ37</accession>
<dbReference type="Pfam" id="PF01850">
    <property type="entry name" value="PIN"/>
    <property type="match status" value="1"/>
</dbReference>